<dbReference type="Proteomes" id="UP000316096">
    <property type="component" value="Unassembled WGS sequence"/>
</dbReference>
<gene>
    <name evidence="6" type="ORF">FB559_1659</name>
</gene>
<dbReference type="InterPro" id="IPR017871">
    <property type="entry name" value="ABC_transporter-like_CS"/>
</dbReference>
<reference evidence="6 7" key="1">
    <citation type="submission" date="2019-06" db="EMBL/GenBank/DDBJ databases">
        <title>Sequencing the genomes of 1000 actinobacteria strains.</title>
        <authorList>
            <person name="Klenk H.-P."/>
        </authorList>
    </citation>
    <scope>NUCLEOTIDE SEQUENCE [LARGE SCALE GENOMIC DNA]</scope>
    <source>
        <strain evidence="6 7">DSM 102200</strain>
    </source>
</reference>
<dbReference type="InterPro" id="IPR027417">
    <property type="entry name" value="P-loop_NTPase"/>
</dbReference>
<name>A0A543CGT6_9ACTN</name>
<dbReference type="Gene3D" id="3.40.50.300">
    <property type="entry name" value="P-loop containing nucleotide triphosphate hydrolases"/>
    <property type="match status" value="1"/>
</dbReference>
<dbReference type="PANTHER" id="PTHR24220">
    <property type="entry name" value="IMPORT ATP-BINDING PROTEIN"/>
    <property type="match status" value="1"/>
</dbReference>
<comment type="similarity">
    <text evidence="1">Belongs to the ABC transporter superfamily.</text>
</comment>
<dbReference type="FunFam" id="3.40.50.300:FF:000032">
    <property type="entry name" value="Export ABC transporter ATP-binding protein"/>
    <property type="match status" value="1"/>
</dbReference>
<dbReference type="RefSeq" id="WP_141954948.1">
    <property type="nucleotide sequence ID" value="NZ_VFOZ01000001.1"/>
</dbReference>
<dbReference type="PROSITE" id="PS50893">
    <property type="entry name" value="ABC_TRANSPORTER_2"/>
    <property type="match status" value="1"/>
</dbReference>
<dbReference type="InterPro" id="IPR015854">
    <property type="entry name" value="ABC_transpr_LolD-like"/>
</dbReference>
<dbReference type="EMBL" id="VFOZ01000001">
    <property type="protein sequence ID" value="TQL96137.1"/>
    <property type="molecule type" value="Genomic_DNA"/>
</dbReference>
<dbReference type="InterPro" id="IPR003593">
    <property type="entry name" value="AAA+_ATPase"/>
</dbReference>
<comment type="caution">
    <text evidence="6">The sequence shown here is derived from an EMBL/GenBank/DDBJ whole genome shotgun (WGS) entry which is preliminary data.</text>
</comment>
<dbReference type="GO" id="GO:0005886">
    <property type="term" value="C:plasma membrane"/>
    <property type="evidence" value="ECO:0007669"/>
    <property type="project" value="TreeGrafter"/>
</dbReference>
<evidence type="ECO:0000313" key="6">
    <source>
        <dbReference type="EMBL" id="TQL96137.1"/>
    </source>
</evidence>
<evidence type="ECO:0000259" key="5">
    <source>
        <dbReference type="PROSITE" id="PS50893"/>
    </source>
</evidence>
<keyword evidence="7" id="KW-1185">Reference proteome</keyword>
<dbReference type="PROSITE" id="PS00211">
    <property type="entry name" value="ABC_TRANSPORTER_1"/>
    <property type="match status" value="1"/>
</dbReference>
<dbReference type="GO" id="GO:0098796">
    <property type="term" value="C:membrane protein complex"/>
    <property type="evidence" value="ECO:0007669"/>
    <property type="project" value="UniProtKB-ARBA"/>
</dbReference>
<sequence>MTVLRAVGLRKEYGRGPAMVRAVDQADLEVEPGETVAVVGPSGCGKSTLLYLLGGLERPSGGEVHLAGRRLGRMSETELARLRRDAVGYVFQAFQLVDELTALENVELPALLAGVSPRTARRRAQVLLERVGLADRAGHLPAAMSGGQRQRVAVARALIGRPLVLLADEPTGNLDSEATTSVLRLFAALRAEGHTLVIVSHDSRVAATADRVITMRDGMLVGQTRLTGGGLSALAGMEG</sequence>
<keyword evidence="3" id="KW-0547">Nucleotide-binding</keyword>
<feature type="domain" description="ABC transporter" evidence="5">
    <location>
        <begin position="4"/>
        <end position="239"/>
    </location>
</feature>
<dbReference type="GO" id="GO:0016887">
    <property type="term" value="F:ATP hydrolysis activity"/>
    <property type="evidence" value="ECO:0007669"/>
    <property type="project" value="InterPro"/>
</dbReference>
<keyword evidence="2" id="KW-0813">Transport</keyword>
<evidence type="ECO:0000256" key="1">
    <source>
        <dbReference type="ARBA" id="ARBA00005417"/>
    </source>
</evidence>
<dbReference type="SMART" id="SM00382">
    <property type="entry name" value="AAA"/>
    <property type="match status" value="1"/>
</dbReference>
<dbReference type="AlphaFoldDB" id="A0A543CGT6"/>
<dbReference type="GO" id="GO:0005524">
    <property type="term" value="F:ATP binding"/>
    <property type="evidence" value="ECO:0007669"/>
    <property type="project" value="UniProtKB-KW"/>
</dbReference>
<keyword evidence="4 6" id="KW-0067">ATP-binding</keyword>
<evidence type="ECO:0000256" key="3">
    <source>
        <dbReference type="ARBA" id="ARBA00022741"/>
    </source>
</evidence>
<dbReference type="GO" id="GO:0022857">
    <property type="term" value="F:transmembrane transporter activity"/>
    <property type="evidence" value="ECO:0007669"/>
    <property type="project" value="TreeGrafter"/>
</dbReference>
<organism evidence="6 7">
    <name type="scientific">Actinoallomurus bryophytorum</name>
    <dbReference type="NCBI Taxonomy" id="1490222"/>
    <lineage>
        <taxon>Bacteria</taxon>
        <taxon>Bacillati</taxon>
        <taxon>Actinomycetota</taxon>
        <taxon>Actinomycetes</taxon>
        <taxon>Streptosporangiales</taxon>
        <taxon>Thermomonosporaceae</taxon>
        <taxon>Actinoallomurus</taxon>
    </lineage>
</organism>
<dbReference type="SUPFAM" id="SSF52540">
    <property type="entry name" value="P-loop containing nucleoside triphosphate hydrolases"/>
    <property type="match status" value="1"/>
</dbReference>
<evidence type="ECO:0000313" key="7">
    <source>
        <dbReference type="Proteomes" id="UP000316096"/>
    </source>
</evidence>
<dbReference type="OrthoDB" id="3242895at2"/>
<dbReference type="InterPro" id="IPR003439">
    <property type="entry name" value="ABC_transporter-like_ATP-bd"/>
</dbReference>
<protein>
    <submittedName>
        <fullName evidence="6">Putative ABC transport system ATP-binding protein</fullName>
    </submittedName>
</protein>
<evidence type="ECO:0000256" key="2">
    <source>
        <dbReference type="ARBA" id="ARBA00022448"/>
    </source>
</evidence>
<evidence type="ECO:0000256" key="4">
    <source>
        <dbReference type="ARBA" id="ARBA00022840"/>
    </source>
</evidence>
<accession>A0A543CGT6</accession>
<proteinExistence type="inferred from homology"/>
<dbReference type="Pfam" id="PF00005">
    <property type="entry name" value="ABC_tran"/>
    <property type="match status" value="1"/>
</dbReference>
<dbReference type="PANTHER" id="PTHR24220:SF689">
    <property type="entry name" value="LIPOPROTEIN-RELEASING SYSTEM ATP-BINDING PROTEIN LOLD"/>
    <property type="match status" value="1"/>
</dbReference>
<dbReference type="CDD" id="cd03255">
    <property type="entry name" value="ABC_MJ0796_LolCDE_FtsE"/>
    <property type="match status" value="1"/>
</dbReference>
<dbReference type="InterPro" id="IPR017911">
    <property type="entry name" value="MacB-like_ATP-bd"/>
</dbReference>